<keyword evidence="8" id="KW-0966">Cell projection</keyword>
<evidence type="ECO:0000256" key="5">
    <source>
        <dbReference type="ARBA" id="ARBA00022989"/>
    </source>
</evidence>
<dbReference type="OrthoDB" id="9759185at2"/>
<feature type="transmembrane region" description="Helical" evidence="7">
    <location>
        <begin position="287"/>
        <end position="319"/>
    </location>
</feature>
<dbReference type="PANTHER" id="PTHR30161:SF1">
    <property type="entry name" value="FLAGELLAR BIOSYNTHESIS PROTEIN FLHA-RELATED"/>
    <property type="match status" value="1"/>
</dbReference>
<proteinExistence type="inferred from homology"/>
<dbReference type="InterPro" id="IPR042196">
    <property type="entry name" value="FHIPEP_4"/>
</dbReference>
<protein>
    <submittedName>
        <fullName evidence="8">Flagellar biosynthesis protein FlhA</fullName>
    </submittedName>
</protein>
<dbReference type="PRINTS" id="PR00949">
    <property type="entry name" value="TYPE3IMAPROT"/>
</dbReference>
<keyword evidence="8" id="KW-0282">Flagellum</keyword>
<gene>
    <name evidence="8" type="primary">flhA_1</name>
    <name evidence="8" type="ORF">Pan44_05790</name>
</gene>
<dbReference type="PIRSF" id="PIRSF005419">
    <property type="entry name" value="FlhA"/>
    <property type="match status" value="1"/>
</dbReference>
<keyword evidence="6 7" id="KW-0472">Membrane</keyword>
<dbReference type="InterPro" id="IPR042194">
    <property type="entry name" value="FHIPEP_1"/>
</dbReference>
<dbReference type="AlphaFoldDB" id="A0A517S8V2"/>
<dbReference type="InterPro" id="IPR042193">
    <property type="entry name" value="FHIPEP_3"/>
</dbReference>
<comment type="subcellular location">
    <subcellularLocation>
        <location evidence="1">Cell membrane</location>
        <topology evidence="1">Multi-pass membrane protein</topology>
    </subcellularLocation>
</comment>
<dbReference type="Gene3D" id="3.40.50.12790">
    <property type="entry name" value="FHIPEP family, domain 4"/>
    <property type="match status" value="1"/>
</dbReference>
<dbReference type="PANTHER" id="PTHR30161">
    <property type="entry name" value="FLAGELLAR EXPORT PROTEIN, MEMBRANE FLHA SUBUNIT-RELATED"/>
    <property type="match status" value="1"/>
</dbReference>
<dbReference type="KEGG" id="ccos:Pan44_05790"/>
<feature type="transmembrane region" description="Helical" evidence="7">
    <location>
        <begin position="236"/>
        <end position="261"/>
    </location>
</feature>
<dbReference type="Proteomes" id="UP000315700">
    <property type="component" value="Chromosome"/>
</dbReference>
<dbReference type="Pfam" id="PF00771">
    <property type="entry name" value="FHIPEP"/>
    <property type="match status" value="1"/>
</dbReference>
<dbReference type="Gene3D" id="1.10.8.540">
    <property type="entry name" value="FHIPEP family, domain 3"/>
    <property type="match status" value="1"/>
</dbReference>
<feature type="transmembrane region" description="Helical" evidence="7">
    <location>
        <begin position="204"/>
        <end position="224"/>
    </location>
</feature>
<dbReference type="GO" id="GO:0044780">
    <property type="term" value="P:bacterial-type flagellum assembly"/>
    <property type="evidence" value="ECO:0007669"/>
    <property type="project" value="TreeGrafter"/>
</dbReference>
<feature type="transmembrane region" description="Helical" evidence="7">
    <location>
        <begin position="36"/>
        <end position="58"/>
    </location>
</feature>
<name>A0A517S8V2_9PLAN</name>
<evidence type="ECO:0000256" key="1">
    <source>
        <dbReference type="ARBA" id="ARBA00004651"/>
    </source>
</evidence>
<evidence type="ECO:0000313" key="9">
    <source>
        <dbReference type="Proteomes" id="UP000315700"/>
    </source>
</evidence>
<keyword evidence="3" id="KW-1003">Cell membrane</keyword>
<dbReference type="RefSeq" id="WP_145027027.1">
    <property type="nucleotide sequence ID" value="NZ_CP036271.1"/>
</dbReference>
<organism evidence="8 9">
    <name type="scientific">Caulifigura coniformis</name>
    <dbReference type="NCBI Taxonomy" id="2527983"/>
    <lineage>
        <taxon>Bacteria</taxon>
        <taxon>Pseudomonadati</taxon>
        <taxon>Planctomycetota</taxon>
        <taxon>Planctomycetia</taxon>
        <taxon>Planctomycetales</taxon>
        <taxon>Planctomycetaceae</taxon>
        <taxon>Caulifigura</taxon>
    </lineage>
</organism>
<reference evidence="8 9" key="1">
    <citation type="submission" date="2019-02" db="EMBL/GenBank/DDBJ databases">
        <title>Deep-cultivation of Planctomycetes and their phenomic and genomic characterization uncovers novel biology.</title>
        <authorList>
            <person name="Wiegand S."/>
            <person name="Jogler M."/>
            <person name="Boedeker C."/>
            <person name="Pinto D."/>
            <person name="Vollmers J."/>
            <person name="Rivas-Marin E."/>
            <person name="Kohn T."/>
            <person name="Peeters S.H."/>
            <person name="Heuer A."/>
            <person name="Rast P."/>
            <person name="Oberbeckmann S."/>
            <person name="Bunk B."/>
            <person name="Jeske O."/>
            <person name="Meyerdierks A."/>
            <person name="Storesund J.E."/>
            <person name="Kallscheuer N."/>
            <person name="Luecker S."/>
            <person name="Lage O.M."/>
            <person name="Pohl T."/>
            <person name="Merkel B.J."/>
            <person name="Hornburger P."/>
            <person name="Mueller R.-W."/>
            <person name="Bruemmer F."/>
            <person name="Labrenz M."/>
            <person name="Spormann A.M."/>
            <person name="Op den Camp H."/>
            <person name="Overmann J."/>
            <person name="Amann R."/>
            <person name="Jetten M.S.M."/>
            <person name="Mascher T."/>
            <person name="Medema M.H."/>
            <person name="Devos D.P."/>
            <person name="Kaster A.-K."/>
            <person name="Ovreas L."/>
            <person name="Rohde M."/>
            <person name="Galperin M.Y."/>
            <person name="Jogler C."/>
        </authorList>
    </citation>
    <scope>NUCLEOTIDE SEQUENCE [LARGE SCALE GENOMIC DNA]</scope>
    <source>
        <strain evidence="8 9">Pan44</strain>
    </source>
</reference>
<evidence type="ECO:0000313" key="8">
    <source>
        <dbReference type="EMBL" id="QDT52567.1"/>
    </source>
</evidence>
<dbReference type="InParanoid" id="A0A517S8V2"/>
<keyword evidence="8" id="KW-0969">Cilium</keyword>
<evidence type="ECO:0000256" key="4">
    <source>
        <dbReference type="ARBA" id="ARBA00022692"/>
    </source>
</evidence>
<keyword evidence="5 7" id="KW-1133">Transmembrane helix</keyword>
<keyword evidence="9" id="KW-1185">Reference proteome</keyword>
<accession>A0A517S8V2</accession>
<evidence type="ECO:0000256" key="2">
    <source>
        <dbReference type="ARBA" id="ARBA00008835"/>
    </source>
</evidence>
<keyword evidence="4 7" id="KW-0812">Transmembrane</keyword>
<feature type="transmembrane region" description="Helical" evidence="7">
    <location>
        <begin position="119"/>
        <end position="136"/>
    </location>
</feature>
<sequence length="688" mass="73891">MSHPHRARHIAGSLHWLVPGLLVASLLAVFCPVPPGVLDVMLAANIAISLVMLLTAIYTPSPLDLSMFPTLLLATALGRVILNFASTRLILTRGHEAGIDAAGGVIRSFGEFVAGGDPAVGFILFLILVVIQFVVVTKGATRIGEVAARFALDGMPGRQMAVDADLTHGVISADQAAQRRRRITQEADFYGAMDGAGKFIRGDAVAGLVITAVNIVGGLVIGVVEHGMTVAESASVFSVLTIGDGLVSQVPAFLVSVAAGLMMTRTSDEADVPNDTVRQLGRHRETFVVSAVFLAGLALTGLPAVPLLGMSALCCLIAWNASPRNASPATPPATEAAPAAVPSTSPTDALQLEPLELELGVGLIRLADRMQGGDLGDRVVQLRNRIAQDLGFILPRVRIHDNLNLDPRHYRILMRGVPVASGEAYADGLWAAKDGHDQVVIQGVEAIDPVTGRSGWWIEPEQKEQARALGLRVEEPSSRVIRHLAQVVRTHSEELLTRQHVHELLNNLRLQSPKLVDEVVQERATTATIHRVLCGLLRERVPIRDLETIIEALGDSRSSEANELIEQTRLALRRTICQQYRDESRRLHAVVLDSDVEHELCQWASGPASSRKRAPVEWMRPIAEALTRLVHSGRPPVVVAAPELRMELRRALAAGLPQVAVLSRLELTNETDLCVAATVSPALSHAAG</sequence>
<dbReference type="Gene3D" id="3.40.30.60">
    <property type="entry name" value="FHIPEP family, domain 1"/>
    <property type="match status" value="1"/>
</dbReference>
<feature type="transmembrane region" description="Helical" evidence="7">
    <location>
        <begin position="12"/>
        <end position="30"/>
    </location>
</feature>
<dbReference type="EMBL" id="CP036271">
    <property type="protein sequence ID" value="QDT52567.1"/>
    <property type="molecule type" value="Genomic_DNA"/>
</dbReference>
<evidence type="ECO:0000256" key="7">
    <source>
        <dbReference type="SAM" id="Phobius"/>
    </source>
</evidence>
<dbReference type="GO" id="GO:0009306">
    <property type="term" value="P:protein secretion"/>
    <property type="evidence" value="ECO:0007669"/>
    <property type="project" value="InterPro"/>
</dbReference>
<evidence type="ECO:0000256" key="6">
    <source>
        <dbReference type="ARBA" id="ARBA00023136"/>
    </source>
</evidence>
<evidence type="ECO:0000256" key="3">
    <source>
        <dbReference type="ARBA" id="ARBA00022475"/>
    </source>
</evidence>
<dbReference type="InterPro" id="IPR001712">
    <property type="entry name" value="T3SS_FHIPEP"/>
</dbReference>
<dbReference type="GO" id="GO:0005886">
    <property type="term" value="C:plasma membrane"/>
    <property type="evidence" value="ECO:0007669"/>
    <property type="project" value="UniProtKB-SubCell"/>
</dbReference>
<comment type="similarity">
    <text evidence="2">Belongs to the FHIPEP (flagella/HR/invasion proteins export pore) family.</text>
</comment>
<feature type="transmembrane region" description="Helical" evidence="7">
    <location>
        <begin position="65"/>
        <end position="85"/>
    </location>
</feature>